<gene>
    <name evidence="1" type="ORF">BELL_0335g00080</name>
</gene>
<dbReference type="Proteomes" id="UP000297229">
    <property type="component" value="Unassembled WGS sequence"/>
</dbReference>
<proteinExistence type="predicted"/>
<comment type="caution">
    <text evidence="1">The sequence shown here is derived from an EMBL/GenBank/DDBJ whole genome shotgun (WGS) entry which is preliminary data.</text>
</comment>
<evidence type="ECO:0008006" key="3">
    <source>
        <dbReference type="Google" id="ProtNLM"/>
    </source>
</evidence>
<sequence>MASDTPETPEKLIFDAAGEVLLIFTHLPVDRDGVEADNDSVNSHKRKAHCDKSHTVTMLVSSKHLKLASPVFGAMLKHDRFKEGIELQANGEVNISLPDDDPIAFAIIANVIHHRNKLVPEHVAPMLLAKITLLTDKYQMHEAMSLVTKCWKTLLGEERDAQYTSITTGGLVYLAYFQYKPLEFKKHTRRAIVCNDENFADWMNEHGCWPYTIVEKIKEARLKAFGGLFSILGDLVRSQIANKTCDEYDLCDQVTIGSLMQVALENRLYPFPKAPYQGFDLKAMFKKISNARIDTRCTYEDSLGTCENSEMFSRMQVEMEQFESKIEGLDLESFRSSPE</sequence>
<name>A0A4Z1JX67_9HELO</name>
<reference evidence="1 2" key="1">
    <citation type="submission" date="2017-12" db="EMBL/GenBank/DDBJ databases">
        <title>Comparative genomics of Botrytis spp.</title>
        <authorList>
            <person name="Valero-Jimenez C.A."/>
            <person name="Tapia P."/>
            <person name="Veloso J."/>
            <person name="Silva-Moreno E."/>
            <person name="Staats M."/>
            <person name="Valdes J.H."/>
            <person name="Van Kan J.A.L."/>
        </authorList>
    </citation>
    <scope>NUCLEOTIDE SEQUENCE [LARGE SCALE GENOMIC DNA]</scope>
    <source>
        <strain evidence="1 2">Be9601</strain>
    </source>
</reference>
<organism evidence="1 2">
    <name type="scientific">Botrytis elliptica</name>
    <dbReference type="NCBI Taxonomy" id="278938"/>
    <lineage>
        <taxon>Eukaryota</taxon>
        <taxon>Fungi</taxon>
        <taxon>Dikarya</taxon>
        <taxon>Ascomycota</taxon>
        <taxon>Pezizomycotina</taxon>
        <taxon>Leotiomycetes</taxon>
        <taxon>Helotiales</taxon>
        <taxon>Sclerotiniaceae</taxon>
        <taxon>Botrytis</taxon>
    </lineage>
</organism>
<evidence type="ECO:0000313" key="1">
    <source>
        <dbReference type="EMBL" id="TGO73743.1"/>
    </source>
</evidence>
<dbReference type="EMBL" id="PQXM01000333">
    <property type="protein sequence ID" value="TGO73743.1"/>
    <property type="molecule type" value="Genomic_DNA"/>
</dbReference>
<protein>
    <recommendedName>
        <fullName evidence="3">BTB domain-containing protein</fullName>
    </recommendedName>
</protein>
<dbReference type="STRING" id="278938.A0A4Z1JX67"/>
<accession>A0A4Z1JX67</accession>
<evidence type="ECO:0000313" key="2">
    <source>
        <dbReference type="Proteomes" id="UP000297229"/>
    </source>
</evidence>
<dbReference type="OrthoDB" id="5326346at2759"/>
<keyword evidence="2" id="KW-1185">Reference proteome</keyword>
<dbReference type="AlphaFoldDB" id="A0A4Z1JX67"/>